<evidence type="ECO:0000313" key="2">
    <source>
        <dbReference type="EMBL" id="KPL53614.1"/>
    </source>
</evidence>
<organism evidence="2 3">
    <name type="scientific">Prosthecodimorpha hirschii</name>
    <dbReference type="NCBI Taxonomy" id="665126"/>
    <lineage>
        <taxon>Bacteria</taxon>
        <taxon>Pseudomonadati</taxon>
        <taxon>Pseudomonadota</taxon>
        <taxon>Alphaproteobacteria</taxon>
        <taxon>Hyphomicrobiales</taxon>
        <taxon>Ancalomicrobiaceae</taxon>
        <taxon>Prosthecodimorpha</taxon>
    </lineage>
</organism>
<feature type="compositionally biased region" description="Low complexity" evidence="1">
    <location>
        <begin position="8"/>
        <end position="23"/>
    </location>
</feature>
<dbReference type="EMBL" id="LJYW01000001">
    <property type="protein sequence ID" value="KPL53614.1"/>
    <property type="molecule type" value="Genomic_DNA"/>
</dbReference>
<proteinExistence type="predicted"/>
<sequence length="169" mass="17276">MAPCPSDPAATRSAAAPRSAPARAPGGATLLTGLMLVSSGMAPATMALTIGLATTPASAQLAIAPEQPAFTPYDQSIIARNSLLRDAVASDPWLVRRTLDGLYKGMPESRTALPAPAPSARDMSLAPPRLDPSSNPDLVPLDRASPEAANDLFQLLKKVGAGSPTTPAK</sequence>
<keyword evidence="3" id="KW-1185">Reference proteome</keyword>
<protein>
    <submittedName>
        <fullName evidence="2">Uncharacterized protein</fullName>
    </submittedName>
</protein>
<gene>
    <name evidence="2" type="ORF">ABB55_16490</name>
</gene>
<dbReference type="Proteomes" id="UP000048984">
    <property type="component" value="Unassembled WGS sequence"/>
</dbReference>
<dbReference type="STRING" id="665126.ABB55_16490"/>
<feature type="region of interest" description="Disordered" evidence="1">
    <location>
        <begin position="106"/>
        <end position="144"/>
    </location>
</feature>
<comment type="caution">
    <text evidence="2">The sequence shown here is derived from an EMBL/GenBank/DDBJ whole genome shotgun (WGS) entry which is preliminary data.</text>
</comment>
<reference evidence="2 3" key="2">
    <citation type="submission" date="2015-10" db="EMBL/GenBank/DDBJ databases">
        <title>Draft Genome Sequence of Prosthecomicrobium hirschii ATCC 27832.</title>
        <authorList>
            <person name="Daniel J."/>
            <person name="Givan S.A."/>
            <person name="Brun Y.V."/>
            <person name="Brown P.J."/>
        </authorList>
    </citation>
    <scope>NUCLEOTIDE SEQUENCE [LARGE SCALE GENOMIC DNA]</scope>
    <source>
        <strain evidence="2 3">16</strain>
    </source>
</reference>
<evidence type="ECO:0000256" key="1">
    <source>
        <dbReference type="SAM" id="MobiDB-lite"/>
    </source>
</evidence>
<name>A0A0P6W373_9HYPH</name>
<feature type="region of interest" description="Disordered" evidence="1">
    <location>
        <begin position="1"/>
        <end position="23"/>
    </location>
</feature>
<dbReference type="RefSeq" id="WP_054359778.1">
    <property type="nucleotide sequence ID" value="NZ_LJYW01000001.1"/>
</dbReference>
<accession>A0A0P6W373</accession>
<dbReference type="AlphaFoldDB" id="A0A0P6W373"/>
<evidence type="ECO:0000313" key="3">
    <source>
        <dbReference type="Proteomes" id="UP000048984"/>
    </source>
</evidence>
<reference evidence="2 3" key="1">
    <citation type="submission" date="2015-09" db="EMBL/GenBank/DDBJ databases">
        <authorList>
            <person name="Jackson K.R."/>
            <person name="Lunt B.L."/>
            <person name="Fisher J.N.B."/>
            <person name="Gardner A.V."/>
            <person name="Bailey M.E."/>
            <person name="Deus L.M."/>
            <person name="Earl A.S."/>
            <person name="Gibby P.D."/>
            <person name="Hartmann K.A."/>
            <person name="Liu J.E."/>
            <person name="Manci A.M."/>
            <person name="Nielsen D.A."/>
            <person name="Solomon M.B."/>
            <person name="Breakwell D.P."/>
            <person name="Burnett S.H."/>
            <person name="Grose J.H."/>
        </authorList>
    </citation>
    <scope>NUCLEOTIDE SEQUENCE [LARGE SCALE GENOMIC DNA]</scope>
    <source>
        <strain evidence="2 3">16</strain>
    </source>
</reference>